<proteinExistence type="predicted"/>
<reference evidence="2 3" key="1">
    <citation type="journal article" date="2015" name="BMC Genomics">
        <title>Genome mining reveals unlocked bioactive potential of marine Gram-negative bacteria.</title>
        <authorList>
            <person name="Machado H."/>
            <person name="Sonnenschein E.C."/>
            <person name="Melchiorsen J."/>
            <person name="Gram L."/>
        </authorList>
    </citation>
    <scope>NUCLEOTIDE SEQUENCE [LARGE SCALE GENOMIC DNA]</scope>
    <source>
        <strain evidence="2 3">S4054</strain>
    </source>
</reference>
<organism evidence="2 3">
    <name type="scientific">Pseudoalteromonas luteoviolacea S4054</name>
    <dbReference type="NCBI Taxonomy" id="1129367"/>
    <lineage>
        <taxon>Bacteria</taxon>
        <taxon>Pseudomonadati</taxon>
        <taxon>Pseudomonadota</taxon>
        <taxon>Gammaproteobacteria</taxon>
        <taxon>Alteromonadales</taxon>
        <taxon>Pseudoalteromonadaceae</taxon>
        <taxon>Pseudoalteromonas</taxon>
    </lineage>
</organism>
<feature type="transmembrane region" description="Helical" evidence="1">
    <location>
        <begin position="6"/>
        <end position="25"/>
    </location>
</feature>
<keyword evidence="1" id="KW-1133">Transmembrane helix</keyword>
<dbReference type="Proteomes" id="UP000033434">
    <property type="component" value="Unassembled WGS sequence"/>
</dbReference>
<evidence type="ECO:0000313" key="3">
    <source>
        <dbReference type="Proteomes" id="UP000033434"/>
    </source>
</evidence>
<sequence length="41" mass="4681">MFSEVTLISLLAMPVVSLLLAYFSIETIKMISQKWFEESPS</sequence>
<dbReference type="AlphaFoldDB" id="A0A0F6AH14"/>
<evidence type="ECO:0000313" key="2">
    <source>
        <dbReference type="EMBL" id="KKE85086.1"/>
    </source>
</evidence>
<accession>A0A0F6AH14</accession>
<gene>
    <name evidence="2" type="ORF">N479_06525</name>
</gene>
<dbReference type="PATRIC" id="fig|1129367.4.peg.939"/>
<keyword evidence="1" id="KW-0472">Membrane</keyword>
<evidence type="ECO:0000256" key="1">
    <source>
        <dbReference type="SAM" id="Phobius"/>
    </source>
</evidence>
<dbReference type="EMBL" id="AUXW01000079">
    <property type="protein sequence ID" value="KKE85086.1"/>
    <property type="molecule type" value="Genomic_DNA"/>
</dbReference>
<protein>
    <submittedName>
        <fullName evidence="2">Uncharacterized protein</fullName>
    </submittedName>
</protein>
<keyword evidence="1" id="KW-0812">Transmembrane</keyword>
<comment type="caution">
    <text evidence="2">The sequence shown here is derived from an EMBL/GenBank/DDBJ whole genome shotgun (WGS) entry which is preliminary data.</text>
</comment>
<name>A0A0F6AH14_9GAMM</name>